<feature type="transmembrane region" description="Helical" evidence="2">
    <location>
        <begin position="27"/>
        <end position="44"/>
    </location>
</feature>
<evidence type="ECO:0000313" key="4">
    <source>
        <dbReference type="EMBL" id="QDT31508.1"/>
    </source>
</evidence>
<name>A0A517QIS8_9PLAN</name>
<dbReference type="InterPro" id="IPR023155">
    <property type="entry name" value="Cyt_c-552/4"/>
</dbReference>
<proteinExistence type="predicted"/>
<evidence type="ECO:0000259" key="3">
    <source>
        <dbReference type="Pfam" id="PF13435"/>
    </source>
</evidence>
<protein>
    <recommendedName>
        <fullName evidence="3">Cytochrome c-552/4 domain-containing protein</fullName>
    </recommendedName>
</protein>
<keyword evidence="2" id="KW-1133">Transmembrane helix</keyword>
<evidence type="ECO:0000256" key="1">
    <source>
        <dbReference type="ARBA" id="ARBA00022729"/>
    </source>
</evidence>
<dbReference type="OrthoDB" id="234670at2"/>
<dbReference type="Proteomes" id="UP000315724">
    <property type="component" value="Chromosome"/>
</dbReference>
<dbReference type="Pfam" id="PF13435">
    <property type="entry name" value="Cytochrome_C554"/>
    <property type="match status" value="1"/>
</dbReference>
<dbReference type="AlphaFoldDB" id="A0A517QIS8"/>
<keyword evidence="2" id="KW-0812">Transmembrane</keyword>
<dbReference type="SUPFAM" id="SSF48695">
    <property type="entry name" value="Multiheme cytochromes"/>
    <property type="match status" value="1"/>
</dbReference>
<dbReference type="PANTHER" id="PTHR35038">
    <property type="entry name" value="DISSIMILATORY SULFITE REDUCTASE SIRA"/>
    <property type="match status" value="1"/>
</dbReference>
<dbReference type="PANTHER" id="PTHR35038:SF8">
    <property type="entry name" value="C-TYPE POLYHEME CYTOCHROME OMCC"/>
    <property type="match status" value="1"/>
</dbReference>
<accession>A0A517QIS8</accession>
<evidence type="ECO:0000256" key="2">
    <source>
        <dbReference type="SAM" id="Phobius"/>
    </source>
</evidence>
<evidence type="ECO:0000313" key="5">
    <source>
        <dbReference type="Proteomes" id="UP000315724"/>
    </source>
</evidence>
<dbReference type="RefSeq" id="WP_145196146.1">
    <property type="nucleotide sequence ID" value="NZ_CP036267.1"/>
</dbReference>
<dbReference type="InterPro" id="IPR051829">
    <property type="entry name" value="Multiheme_Cytochr_ET"/>
</dbReference>
<keyword evidence="5" id="KW-1185">Reference proteome</keyword>
<organism evidence="4 5">
    <name type="scientific">Thalassoglobus polymorphus</name>
    <dbReference type="NCBI Taxonomy" id="2527994"/>
    <lineage>
        <taxon>Bacteria</taxon>
        <taxon>Pseudomonadati</taxon>
        <taxon>Planctomycetota</taxon>
        <taxon>Planctomycetia</taxon>
        <taxon>Planctomycetales</taxon>
        <taxon>Planctomycetaceae</taxon>
        <taxon>Thalassoglobus</taxon>
    </lineage>
</organism>
<dbReference type="KEGG" id="tpol:Mal48_07420"/>
<dbReference type="Gene3D" id="1.10.1130.10">
    <property type="entry name" value="Flavocytochrome C3, Chain A"/>
    <property type="match status" value="1"/>
</dbReference>
<dbReference type="EMBL" id="CP036267">
    <property type="protein sequence ID" value="QDT31508.1"/>
    <property type="molecule type" value="Genomic_DNA"/>
</dbReference>
<dbReference type="InterPro" id="IPR036280">
    <property type="entry name" value="Multihaem_cyt_sf"/>
</dbReference>
<reference evidence="4 5" key="1">
    <citation type="submission" date="2019-02" db="EMBL/GenBank/DDBJ databases">
        <title>Deep-cultivation of Planctomycetes and their phenomic and genomic characterization uncovers novel biology.</title>
        <authorList>
            <person name="Wiegand S."/>
            <person name="Jogler M."/>
            <person name="Boedeker C."/>
            <person name="Pinto D."/>
            <person name="Vollmers J."/>
            <person name="Rivas-Marin E."/>
            <person name="Kohn T."/>
            <person name="Peeters S.H."/>
            <person name="Heuer A."/>
            <person name="Rast P."/>
            <person name="Oberbeckmann S."/>
            <person name="Bunk B."/>
            <person name="Jeske O."/>
            <person name="Meyerdierks A."/>
            <person name="Storesund J.E."/>
            <person name="Kallscheuer N."/>
            <person name="Luecker S."/>
            <person name="Lage O.M."/>
            <person name="Pohl T."/>
            <person name="Merkel B.J."/>
            <person name="Hornburger P."/>
            <person name="Mueller R.-W."/>
            <person name="Bruemmer F."/>
            <person name="Labrenz M."/>
            <person name="Spormann A.M."/>
            <person name="Op den Camp H."/>
            <person name="Overmann J."/>
            <person name="Amann R."/>
            <person name="Jetten M.S.M."/>
            <person name="Mascher T."/>
            <person name="Medema M.H."/>
            <person name="Devos D.P."/>
            <person name="Kaster A.-K."/>
            <person name="Ovreas L."/>
            <person name="Rohde M."/>
            <person name="Galperin M.Y."/>
            <person name="Jogler C."/>
        </authorList>
    </citation>
    <scope>NUCLEOTIDE SEQUENCE [LARGE SCALE GENOMIC DNA]</scope>
    <source>
        <strain evidence="4 5">Mal48</strain>
    </source>
</reference>
<keyword evidence="1" id="KW-0732">Signal</keyword>
<feature type="domain" description="Cytochrome c-552/4" evidence="3">
    <location>
        <begin position="206"/>
        <end position="241"/>
    </location>
</feature>
<sequence>METPDTTLDQANNVEAGMPQRAWRQHITAFVFVSILGFFLAFWLSRPSQLSQLPVDRLQSLNQGWVDEKRCAECHEQAETFWETGHARTLLPVTDADSLKLLKQMNSFLESQGTPTSLHFDDETVLAVHERDGTTSQIRLDWCFGSGEHARTWVGTLTDSNGATDEVEFRWSWYHDIDGFDITPGQQQQAGSGYFGGLGLLFDAPKARKCFACHSSYLPVESGKIQTSELHAGVTCQRCHGPRQAHVESEGEVTDPFWKNATQLESIHRCAECHRRAEEQPEADVHKHNGNIARFQPVGLVQSPCFQGSQMTCLTCHDPHLTLKAQDSLGIWQCTQCHDGTESKHVLCSAGHETGCIDCHMPKIKMDSPLKFTDHWIRIRKESESSP</sequence>
<keyword evidence="2" id="KW-0472">Membrane</keyword>
<gene>
    <name evidence="4" type="ORF">Mal48_07420</name>
</gene>